<keyword evidence="2" id="KW-0233">DNA recombination</keyword>
<dbReference type="NCBIfam" id="NF004357">
    <property type="entry name" value="PRK05733.1"/>
    <property type="match status" value="1"/>
</dbReference>
<name>A0A553GUF6_9PSED</name>
<dbReference type="Pfam" id="PF00436">
    <property type="entry name" value="SSB"/>
    <property type="match status" value="1"/>
</dbReference>
<comment type="caution">
    <text evidence="5">The sequence shown here is derived from an EMBL/GenBank/DDBJ whole genome shotgun (WGS) entry which is preliminary data.</text>
</comment>
<dbReference type="PANTHER" id="PTHR10302">
    <property type="entry name" value="SINGLE-STRANDED DNA-BINDING PROTEIN"/>
    <property type="match status" value="1"/>
</dbReference>
<dbReference type="PANTHER" id="PTHR10302:SF27">
    <property type="entry name" value="SINGLE-STRANDED DNA-BINDING PROTEIN"/>
    <property type="match status" value="1"/>
</dbReference>
<keyword evidence="2" id="KW-0227">DNA damage</keyword>
<keyword evidence="2" id="KW-0235">DNA replication</keyword>
<gene>
    <name evidence="5" type="ORF">FM069_19850</name>
</gene>
<comment type="caution">
    <text evidence="2">Lacks conserved residue(s) required for the propagation of feature annotation.</text>
</comment>
<evidence type="ECO:0000256" key="3">
    <source>
        <dbReference type="PIRNR" id="PIRNR002070"/>
    </source>
</evidence>
<dbReference type="SUPFAM" id="SSF50249">
    <property type="entry name" value="Nucleic acid-binding proteins"/>
    <property type="match status" value="1"/>
</dbReference>
<dbReference type="HAMAP" id="MF_00984">
    <property type="entry name" value="SSB"/>
    <property type="match status" value="1"/>
</dbReference>
<dbReference type="InterPro" id="IPR012340">
    <property type="entry name" value="NA-bd_OB-fold"/>
</dbReference>
<dbReference type="EMBL" id="VJOY01000021">
    <property type="protein sequence ID" value="TRX73066.1"/>
    <property type="molecule type" value="Genomic_DNA"/>
</dbReference>
<dbReference type="Proteomes" id="UP000315235">
    <property type="component" value="Unassembled WGS sequence"/>
</dbReference>
<feature type="compositionally biased region" description="Low complexity" evidence="4">
    <location>
        <begin position="124"/>
        <end position="152"/>
    </location>
</feature>
<sequence>MARGVNKVILIGNVGGDPETRYLPNGNAVTNITLATSDSWKDKQTGQQQERTEWHRVVFFGKLAEIAGEYLRKGSQVYVEGRLQTREWEKDGVKRYTTEIVVDMTGSMQMLGGRGGNEGGGDYAPQQRAPRPQRDPQQQAPQSRPAPQQQAPQPAPDYDSFDDDIPF</sequence>
<evidence type="ECO:0000256" key="2">
    <source>
        <dbReference type="HAMAP-Rule" id="MF_00984"/>
    </source>
</evidence>
<dbReference type="GO" id="GO:0003697">
    <property type="term" value="F:single-stranded DNA binding"/>
    <property type="evidence" value="ECO:0007669"/>
    <property type="project" value="UniProtKB-UniRule"/>
</dbReference>
<dbReference type="PROSITE" id="PS50935">
    <property type="entry name" value="SSB"/>
    <property type="match status" value="1"/>
</dbReference>
<feature type="region of interest" description="Disordered" evidence="4">
    <location>
        <begin position="107"/>
        <end position="167"/>
    </location>
</feature>
<keyword evidence="6" id="KW-1185">Reference proteome</keyword>
<keyword evidence="1 2" id="KW-0238">DNA-binding</keyword>
<dbReference type="AlphaFoldDB" id="A0A553GUF6"/>
<dbReference type="InterPro" id="IPR000424">
    <property type="entry name" value="Primosome_PriB/ssb"/>
</dbReference>
<dbReference type="GO" id="GO:0006281">
    <property type="term" value="P:DNA repair"/>
    <property type="evidence" value="ECO:0007669"/>
    <property type="project" value="UniProtKB-UniRule"/>
</dbReference>
<evidence type="ECO:0000256" key="4">
    <source>
        <dbReference type="SAM" id="MobiDB-lite"/>
    </source>
</evidence>
<dbReference type="OrthoDB" id="9809878at2"/>
<dbReference type="CDD" id="cd04496">
    <property type="entry name" value="SSB_OBF"/>
    <property type="match status" value="1"/>
</dbReference>
<feature type="short sequence motif" description="Important for interaction with partner proteins" evidence="2">
    <location>
        <begin position="162"/>
        <end position="167"/>
    </location>
</feature>
<evidence type="ECO:0000256" key="1">
    <source>
        <dbReference type="ARBA" id="ARBA00023125"/>
    </source>
</evidence>
<reference evidence="5 6" key="1">
    <citation type="submission" date="2019-07" db="EMBL/GenBank/DDBJ databases">
        <title>Pseudomonas mangiferae sp. nov., isolated from bark of mango tree in Thailand.</title>
        <authorList>
            <person name="Srisuk N."/>
            <person name="Anurat P."/>
        </authorList>
    </citation>
    <scope>NUCLEOTIDE SEQUENCE [LARGE SCALE GENOMIC DNA]</scope>
    <source>
        <strain evidence="5 6">DMKU_BBB3-04</strain>
    </source>
</reference>
<feature type="compositionally biased region" description="Gly residues" evidence="4">
    <location>
        <begin position="112"/>
        <end position="122"/>
    </location>
</feature>
<dbReference type="GO" id="GO:0006260">
    <property type="term" value="P:DNA replication"/>
    <property type="evidence" value="ECO:0007669"/>
    <property type="project" value="UniProtKB-UniRule"/>
</dbReference>
<dbReference type="NCBIfam" id="TIGR00621">
    <property type="entry name" value="ssb"/>
    <property type="match status" value="1"/>
</dbReference>
<dbReference type="GO" id="GO:0006310">
    <property type="term" value="P:DNA recombination"/>
    <property type="evidence" value="ECO:0007669"/>
    <property type="project" value="UniProtKB-UniRule"/>
</dbReference>
<evidence type="ECO:0000313" key="6">
    <source>
        <dbReference type="Proteomes" id="UP000315235"/>
    </source>
</evidence>
<organism evidence="5 6">
    <name type="scientific">Pseudomonas mangiferae</name>
    <dbReference type="NCBI Taxonomy" id="2593654"/>
    <lineage>
        <taxon>Bacteria</taxon>
        <taxon>Pseudomonadati</taxon>
        <taxon>Pseudomonadota</taxon>
        <taxon>Gammaproteobacteria</taxon>
        <taxon>Pseudomonadales</taxon>
        <taxon>Pseudomonadaceae</taxon>
        <taxon>Pseudomonas</taxon>
    </lineage>
</organism>
<comment type="function">
    <text evidence="2">Plays an important role in DNA replication, recombination and repair. Binds to ssDNA and to an array of partner proteins to recruit them to their sites of action during DNA metabolism.</text>
</comment>
<dbReference type="GO" id="GO:0009295">
    <property type="term" value="C:nucleoid"/>
    <property type="evidence" value="ECO:0007669"/>
    <property type="project" value="TreeGrafter"/>
</dbReference>
<protein>
    <recommendedName>
        <fullName evidence="2 3">Single-stranded DNA-binding protein</fullName>
        <shortName evidence="2">SSB</shortName>
    </recommendedName>
</protein>
<dbReference type="RefSeq" id="WP_143490144.1">
    <property type="nucleotide sequence ID" value="NZ_VJOY01000021.1"/>
</dbReference>
<dbReference type="PIRSF" id="PIRSF002070">
    <property type="entry name" value="SSB"/>
    <property type="match status" value="1"/>
</dbReference>
<comment type="subunit">
    <text evidence="2">Homotetramer.</text>
</comment>
<proteinExistence type="inferred from homology"/>
<accession>A0A553GUF6</accession>
<dbReference type="InterPro" id="IPR011344">
    <property type="entry name" value="ssDNA-bd"/>
</dbReference>
<dbReference type="Gene3D" id="2.40.50.140">
    <property type="entry name" value="Nucleic acid-binding proteins"/>
    <property type="match status" value="1"/>
</dbReference>
<evidence type="ECO:0000313" key="5">
    <source>
        <dbReference type="EMBL" id="TRX73066.1"/>
    </source>
</evidence>
<keyword evidence="2" id="KW-0234">DNA repair</keyword>